<protein>
    <submittedName>
        <fullName evidence="1 3">Uncharacterized protein</fullName>
    </submittedName>
</protein>
<accession>A0A6A6YQL9</accession>
<dbReference type="RefSeq" id="XP_033578025.1">
    <property type="nucleotide sequence ID" value="XM_033714610.1"/>
</dbReference>
<organism evidence="1">
    <name type="scientific">Mytilinidion resinicola</name>
    <dbReference type="NCBI Taxonomy" id="574789"/>
    <lineage>
        <taxon>Eukaryota</taxon>
        <taxon>Fungi</taxon>
        <taxon>Dikarya</taxon>
        <taxon>Ascomycota</taxon>
        <taxon>Pezizomycotina</taxon>
        <taxon>Dothideomycetes</taxon>
        <taxon>Pleosporomycetidae</taxon>
        <taxon>Mytilinidiales</taxon>
        <taxon>Mytilinidiaceae</taxon>
        <taxon>Mytilinidion</taxon>
    </lineage>
</organism>
<name>A0A6A6YQL9_9PEZI</name>
<gene>
    <name evidence="1 3" type="ORF">BDZ99DRAFT_355871</name>
</gene>
<feature type="non-terminal residue" evidence="1">
    <location>
        <position position="273"/>
    </location>
</feature>
<keyword evidence="2" id="KW-1185">Reference proteome</keyword>
<dbReference type="PANTHER" id="PTHR38119">
    <property type="entry name" value="BTB DOMAIN-CONTAINING PROTEIN-RELATED"/>
    <property type="match status" value="1"/>
</dbReference>
<dbReference type="OrthoDB" id="5280838at2759"/>
<reference evidence="1 3" key="1">
    <citation type="journal article" date="2020" name="Stud. Mycol.">
        <title>101 Dothideomycetes genomes: a test case for predicting lifestyles and emergence of pathogens.</title>
        <authorList>
            <person name="Haridas S."/>
            <person name="Albert R."/>
            <person name="Binder M."/>
            <person name="Bloem J."/>
            <person name="Labutti K."/>
            <person name="Salamov A."/>
            <person name="Andreopoulos B."/>
            <person name="Baker S."/>
            <person name="Barry K."/>
            <person name="Bills G."/>
            <person name="Bluhm B."/>
            <person name="Cannon C."/>
            <person name="Castanera R."/>
            <person name="Culley D."/>
            <person name="Daum C."/>
            <person name="Ezra D."/>
            <person name="Gonzalez J."/>
            <person name="Henrissat B."/>
            <person name="Kuo A."/>
            <person name="Liang C."/>
            <person name="Lipzen A."/>
            <person name="Lutzoni F."/>
            <person name="Magnuson J."/>
            <person name="Mondo S."/>
            <person name="Nolan M."/>
            <person name="Ohm R."/>
            <person name="Pangilinan J."/>
            <person name="Park H.-J."/>
            <person name="Ramirez L."/>
            <person name="Alfaro M."/>
            <person name="Sun H."/>
            <person name="Tritt A."/>
            <person name="Yoshinaga Y."/>
            <person name="Zwiers L.-H."/>
            <person name="Turgeon B."/>
            <person name="Goodwin S."/>
            <person name="Spatafora J."/>
            <person name="Crous P."/>
            <person name="Grigoriev I."/>
        </authorList>
    </citation>
    <scope>NUCLEOTIDE SEQUENCE</scope>
    <source>
        <strain evidence="1 3">CBS 304.34</strain>
    </source>
</reference>
<feature type="non-terminal residue" evidence="1">
    <location>
        <position position="1"/>
    </location>
</feature>
<dbReference type="GeneID" id="54455503"/>
<sequence length="273" mass="31236">DVVQAYRSLFRTFYNFPPQLSTTNVKRALGQCEILIKVAKEYGSLELIRPHLGNLLSQFREALFVSIKNDPARWLRVSVDLESPSIYTEALIHLVGSYPAWPWATPKSEIPGGIHKLIKTKAQHLVKLSALVERDLFLNSIEGADGKYVTMESDFEAWMPAQMFRDWFCREVRAAAFKNSDAPNPMRIGALYRRIRKGGDAYLPFDEVLKTLMLRVRNKTDSWTELADDLKMLKEYATKTVEDITKNKLLLDLEANTIGYLTCVDVTPADYPW</sequence>
<dbReference type="EMBL" id="MU003699">
    <property type="protein sequence ID" value="KAF2811061.1"/>
    <property type="molecule type" value="Genomic_DNA"/>
</dbReference>
<evidence type="ECO:0000313" key="3">
    <source>
        <dbReference type="RefSeq" id="XP_033578025.1"/>
    </source>
</evidence>
<evidence type="ECO:0000313" key="1">
    <source>
        <dbReference type="EMBL" id="KAF2811061.1"/>
    </source>
</evidence>
<evidence type="ECO:0000313" key="2">
    <source>
        <dbReference type="Proteomes" id="UP000504636"/>
    </source>
</evidence>
<dbReference type="PANTHER" id="PTHR38119:SF1">
    <property type="entry name" value="BTB DOMAIN-CONTAINING PROTEIN"/>
    <property type="match status" value="1"/>
</dbReference>
<dbReference type="AlphaFoldDB" id="A0A6A6YQL9"/>
<dbReference type="Proteomes" id="UP000504636">
    <property type="component" value="Unplaced"/>
</dbReference>
<proteinExistence type="predicted"/>
<reference evidence="3" key="2">
    <citation type="submission" date="2020-04" db="EMBL/GenBank/DDBJ databases">
        <authorList>
            <consortium name="NCBI Genome Project"/>
        </authorList>
    </citation>
    <scope>NUCLEOTIDE SEQUENCE</scope>
    <source>
        <strain evidence="3">CBS 304.34</strain>
    </source>
</reference>
<reference evidence="3" key="3">
    <citation type="submission" date="2025-04" db="UniProtKB">
        <authorList>
            <consortium name="RefSeq"/>
        </authorList>
    </citation>
    <scope>IDENTIFICATION</scope>
    <source>
        <strain evidence="3">CBS 304.34</strain>
    </source>
</reference>